<keyword evidence="3" id="KW-1185">Reference proteome</keyword>
<evidence type="ECO:0000313" key="2">
    <source>
        <dbReference type="EMBL" id="TEB20142.1"/>
    </source>
</evidence>
<proteinExistence type="predicted"/>
<dbReference type="AlphaFoldDB" id="A0A4Y7SG81"/>
<name>A0A4Y7SG81_COPMI</name>
<gene>
    <name evidence="2" type="ORF">FA13DRAFT_271657</name>
</gene>
<organism evidence="2 3">
    <name type="scientific">Coprinellus micaceus</name>
    <name type="common">Glistening ink-cap mushroom</name>
    <name type="synonym">Coprinus micaceus</name>
    <dbReference type="NCBI Taxonomy" id="71717"/>
    <lineage>
        <taxon>Eukaryota</taxon>
        <taxon>Fungi</taxon>
        <taxon>Dikarya</taxon>
        <taxon>Basidiomycota</taxon>
        <taxon>Agaricomycotina</taxon>
        <taxon>Agaricomycetes</taxon>
        <taxon>Agaricomycetidae</taxon>
        <taxon>Agaricales</taxon>
        <taxon>Agaricineae</taxon>
        <taxon>Psathyrellaceae</taxon>
        <taxon>Coprinellus</taxon>
    </lineage>
</organism>
<reference evidence="2 3" key="1">
    <citation type="journal article" date="2019" name="Nat. Ecol. Evol.">
        <title>Megaphylogeny resolves global patterns of mushroom evolution.</title>
        <authorList>
            <person name="Varga T."/>
            <person name="Krizsan K."/>
            <person name="Foldi C."/>
            <person name="Dima B."/>
            <person name="Sanchez-Garcia M."/>
            <person name="Sanchez-Ramirez S."/>
            <person name="Szollosi G.J."/>
            <person name="Szarkandi J.G."/>
            <person name="Papp V."/>
            <person name="Albert L."/>
            <person name="Andreopoulos W."/>
            <person name="Angelini C."/>
            <person name="Antonin V."/>
            <person name="Barry K.W."/>
            <person name="Bougher N.L."/>
            <person name="Buchanan P."/>
            <person name="Buyck B."/>
            <person name="Bense V."/>
            <person name="Catcheside P."/>
            <person name="Chovatia M."/>
            <person name="Cooper J."/>
            <person name="Damon W."/>
            <person name="Desjardin D."/>
            <person name="Finy P."/>
            <person name="Geml J."/>
            <person name="Haridas S."/>
            <person name="Hughes K."/>
            <person name="Justo A."/>
            <person name="Karasinski D."/>
            <person name="Kautmanova I."/>
            <person name="Kiss B."/>
            <person name="Kocsube S."/>
            <person name="Kotiranta H."/>
            <person name="LaButti K.M."/>
            <person name="Lechner B.E."/>
            <person name="Liimatainen K."/>
            <person name="Lipzen A."/>
            <person name="Lukacs Z."/>
            <person name="Mihaltcheva S."/>
            <person name="Morgado L.N."/>
            <person name="Niskanen T."/>
            <person name="Noordeloos M.E."/>
            <person name="Ohm R.A."/>
            <person name="Ortiz-Santana B."/>
            <person name="Ovrebo C."/>
            <person name="Racz N."/>
            <person name="Riley R."/>
            <person name="Savchenko A."/>
            <person name="Shiryaev A."/>
            <person name="Soop K."/>
            <person name="Spirin V."/>
            <person name="Szebenyi C."/>
            <person name="Tomsovsky M."/>
            <person name="Tulloss R.E."/>
            <person name="Uehling J."/>
            <person name="Grigoriev I.V."/>
            <person name="Vagvolgyi C."/>
            <person name="Papp T."/>
            <person name="Martin F.M."/>
            <person name="Miettinen O."/>
            <person name="Hibbett D.S."/>
            <person name="Nagy L.G."/>
        </authorList>
    </citation>
    <scope>NUCLEOTIDE SEQUENCE [LARGE SCALE GENOMIC DNA]</scope>
    <source>
        <strain evidence="2 3">FP101781</strain>
    </source>
</reference>
<dbReference type="EMBL" id="QPFP01000154">
    <property type="protein sequence ID" value="TEB20142.1"/>
    <property type="molecule type" value="Genomic_DNA"/>
</dbReference>
<accession>A0A4Y7SG81</accession>
<comment type="caution">
    <text evidence="2">The sequence shown here is derived from an EMBL/GenBank/DDBJ whole genome shotgun (WGS) entry which is preliminary data.</text>
</comment>
<protein>
    <submittedName>
        <fullName evidence="2">Uncharacterized protein</fullName>
    </submittedName>
</protein>
<dbReference type="Proteomes" id="UP000298030">
    <property type="component" value="Unassembled WGS sequence"/>
</dbReference>
<feature type="compositionally biased region" description="Polar residues" evidence="1">
    <location>
        <begin position="39"/>
        <end position="48"/>
    </location>
</feature>
<feature type="region of interest" description="Disordered" evidence="1">
    <location>
        <begin position="1"/>
        <end position="48"/>
    </location>
</feature>
<evidence type="ECO:0000256" key="1">
    <source>
        <dbReference type="SAM" id="MobiDB-lite"/>
    </source>
</evidence>
<feature type="compositionally biased region" description="Polar residues" evidence="1">
    <location>
        <begin position="14"/>
        <end position="23"/>
    </location>
</feature>
<evidence type="ECO:0000313" key="3">
    <source>
        <dbReference type="Proteomes" id="UP000298030"/>
    </source>
</evidence>
<sequence length="103" mass="11098">MNHGLAFMEWPPKTVTQVTQRSGSHLPRGGMGDSRPSTRESPAPSTTAPLITAVLPSSASGPLPPPLPVKNGYSVFSAQPLYPYYGPLIPQAHHPRIPLIRHK</sequence>